<dbReference type="InterPro" id="IPR011856">
    <property type="entry name" value="tRNA_endonuc-like_dom_sf"/>
</dbReference>
<dbReference type="HOGENOM" id="CLU_930164_0_0_5"/>
<dbReference type="InterPro" id="IPR048301">
    <property type="entry name" value="NucS_C"/>
</dbReference>
<dbReference type="Proteomes" id="UP000002528">
    <property type="component" value="Chromosome"/>
</dbReference>
<keyword evidence="1" id="KW-0238">DNA-binding</keyword>
<dbReference type="GeneID" id="66295664"/>
<evidence type="ECO:0000256" key="1">
    <source>
        <dbReference type="ARBA" id="ARBA00023125"/>
    </source>
</evidence>
<evidence type="ECO:0000313" key="3">
    <source>
        <dbReference type="EMBL" id="AAZ21973.1"/>
    </source>
</evidence>
<name>Q4FLG5_PELUB</name>
<dbReference type="InterPro" id="IPR002793">
    <property type="entry name" value="Endonuclease_NucS"/>
</dbReference>
<reference evidence="3 4" key="1">
    <citation type="journal article" date="2005" name="Science">
        <title>Genome streamlining in a cosmopolitan oceanic bacterium.</title>
        <authorList>
            <person name="Giovannoni S.J."/>
            <person name="Tripp H.J."/>
            <person name="Givan S."/>
            <person name="Podar M."/>
            <person name="Vergin K.L."/>
            <person name="Baptista D."/>
            <person name="Bibbs L."/>
            <person name="Eads J."/>
            <person name="Richardson T.H."/>
            <person name="Noordewier M."/>
            <person name="Rappe M.S."/>
            <person name="Short J.M."/>
            <person name="Carrington J.C."/>
            <person name="Mathur E.J."/>
        </authorList>
    </citation>
    <scope>NUCLEOTIDE SEQUENCE [LARGE SCALE GENOMIC DNA]</scope>
    <source>
        <strain evidence="3 4">HTCC1062</strain>
    </source>
</reference>
<dbReference type="eggNOG" id="COG1637">
    <property type="taxonomic scope" value="Bacteria"/>
</dbReference>
<dbReference type="STRING" id="335992.SAR11_1169"/>
<dbReference type="EMBL" id="CP000084">
    <property type="protein sequence ID" value="AAZ21973.1"/>
    <property type="molecule type" value="Genomic_DNA"/>
</dbReference>
<dbReference type="GO" id="GO:0004519">
    <property type="term" value="F:endonuclease activity"/>
    <property type="evidence" value="ECO:0007669"/>
    <property type="project" value="InterPro"/>
</dbReference>
<dbReference type="Pfam" id="PF01939">
    <property type="entry name" value="NucS_C"/>
    <property type="match status" value="1"/>
</dbReference>
<keyword evidence="4" id="KW-1185">Reference proteome</keyword>
<organism evidence="3 4">
    <name type="scientific">Pelagibacter ubique (strain HTCC1062)</name>
    <dbReference type="NCBI Taxonomy" id="335992"/>
    <lineage>
        <taxon>Bacteria</taxon>
        <taxon>Pseudomonadati</taxon>
        <taxon>Pseudomonadota</taxon>
        <taxon>Alphaproteobacteria</taxon>
        <taxon>Candidatus Pelagibacterales</taxon>
        <taxon>Candidatus Pelagibacteraceae</taxon>
        <taxon>Candidatus Pelagibacter</taxon>
    </lineage>
</organism>
<feature type="domain" description="Endonuclease NucS C-terminal" evidence="2">
    <location>
        <begin position="202"/>
        <end position="271"/>
    </location>
</feature>
<dbReference type="Gene3D" id="3.40.1350.10">
    <property type="match status" value="1"/>
</dbReference>
<sequence length="299" mass="34013">MKLEFKKGSKYSRKDIGWICYPEKGPPPRGNWETGYVRVEDNLIIFMNIGVPGTTGHDFANHYDHSKGVIVWYGKPKSHSGQPLFQKLLDGNLTPHFFARWDNKDPQFSYLGIGNVVSFKDGHPCLDGNKNEVETIELKLTVEDSGEIIPIQNQTNVDKNISLENNLTPKSSFLLEKHLEDYIIKNWSNIELNKNYDIHKENNKLCTQYSTGSGPLDILAISKDQKEFLVIELKKGRASDIVMGQIQRYMGHIKNNLAGDKDVKGLIIALEDDKNLRDALSVAPNIKFMKYEVSFKLVE</sequence>
<accession>Q4FLG5</accession>
<dbReference type="AlphaFoldDB" id="Q4FLG5"/>
<dbReference type="CDD" id="cd22341">
    <property type="entry name" value="NucS-like"/>
    <property type="match status" value="1"/>
</dbReference>
<proteinExistence type="predicted"/>
<dbReference type="RefSeq" id="WP_011282186.1">
    <property type="nucleotide sequence ID" value="NC_007205.1"/>
</dbReference>
<dbReference type="GO" id="GO:0003677">
    <property type="term" value="F:DNA binding"/>
    <property type="evidence" value="ECO:0007669"/>
    <property type="project" value="UniProtKB-KW"/>
</dbReference>
<evidence type="ECO:0000259" key="2">
    <source>
        <dbReference type="Pfam" id="PF01939"/>
    </source>
</evidence>
<gene>
    <name evidence="3" type="ordered locus">SAR11_1169</name>
</gene>
<dbReference type="KEGG" id="pub:SAR11_1169"/>
<protein>
    <submittedName>
        <fullName evidence="3">Possible multi-domain protein</fullName>
    </submittedName>
</protein>
<evidence type="ECO:0000313" key="4">
    <source>
        <dbReference type="Proteomes" id="UP000002528"/>
    </source>
</evidence>